<organism evidence="2 3">
    <name type="scientific">Cnuella takakiae</name>
    <dbReference type="NCBI Taxonomy" id="1302690"/>
    <lineage>
        <taxon>Bacteria</taxon>
        <taxon>Pseudomonadati</taxon>
        <taxon>Bacteroidota</taxon>
        <taxon>Chitinophagia</taxon>
        <taxon>Chitinophagales</taxon>
        <taxon>Chitinophagaceae</taxon>
        <taxon>Cnuella</taxon>
    </lineage>
</organism>
<dbReference type="EMBL" id="FQUO01000006">
    <property type="protein sequence ID" value="SHF27815.1"/>
    <property type="molecule type" value="Genomic_DNA"/>
</dbReference>
<dbReference type="SUPFAM" id="SSF49299">
    <property type="entry name" value="PKD domain"/>
    <property type="match status" value="2"/>
</dbReference>
<dbReference type="CDD" id="cd00146">
    <property type="entry name" value="PKD"/>
    <property type="match status" value="1"/>
</dbReference>
<evidence type="ECO:0000259" key="1">
    <source>
        <dbReference type="PROSITE" id="PS50093"/>
    </source>
</evidence>
<feature type="domain" description="PKD" evidence="1">
    <location>
        <begin position="410"/>
        <end position="456"/>
    </location>
</feature>
<dbReference type="InterPro" id="IPR013783">
    <property type="entry name" value="Ig-like_fold"/>
</dbReference>
<dbReference type="Pfam" id="PF13585">
    <property type="entry name" value="CHU_C"/>
    <property type="match status" value="1"/>
</dbReference>
<dbReference type="InterPro" id="IPR000601">
    <property type="entry name" value="PKD_dom"/>
</dbReference>
<dbReference type="AlphaFoldDB" id="A0A1M5ACA3"/>
<dbReference type="PROSITE" id="PS50093">
    <property type="entry name" value="PKD"/>
    <property type="match status" value="2"/>
</dbReference>
<name>A0A1M5ACA3_9BACT</name>
<evidence type="ECO:0000313" key="2">
    <source>
        <dbReference type="EMBL" id="SHF27815.1"/>
    </source>
</evidence>
<reference evidence="2 3" key="1">
    <citation type="submission" date="2016-11" db="EMBL/GenBank/DDBJ databases">
        <authorList>
            <person name="Jaros S."/>
            <person name="Januszkiewicz K."/>
            <person name="Wedrychowicz H."/>
        </authorList>
    </citation>
    <scope>NUCLEOTIDE SEQUENCE [LARGE SCALE GENOMIC DNA]</scope>
    <source>
        <strain evidence="2 3">DSM 26897</strain>
    </source>
</reference>
<dbReference type="InterPro" id="IPR022409">
    <property type="entry name" value="PKD/Chitinase_dom"/>
</dbReference>
<dbReference type="Pfam" id="PF18911">
    <property type="entry name" value="PKD_4"/>
    <property type="match status" value="1"/>
</dbReference>
<feature type="domain" description="PKD" evidence="1">
    <location>
        <begin position="310"/>
        <end position="376"/>
    </location>
</feature>
<dbReference type="InterPro" id="IPR035986">
    <property type="entry name" value="PKD_dom_sf"/>
</dbReference>
<gene>
    <name evidence="2" type="ORF">SAMN05444008_106203</name>
</gene>
<dbReference type="STRING" id="1302690.BUE76_08995"/>
<dbReference type="Proteomes" id="UP000184368">
    <property type="component" value="Unassembled WGS sequence"/>
</dbReference>
<accession>A0A1M5ACA3</accession>
<dbReference type="NCBIfam" id="TIGR04131">
    <property type="entry name" value="Bac_Flav_CTERM"/>
    <property type="match status" value="1"/>
</dbReference>
<dbReference type="InterPro" id="IPR026341">
    <property type="entry name" value="T9SS_type_B"/>
</dbReference>
<proteinExistence type="predicted"/>
<dbReference type="SMART" id="SM00089">
    <property type="entry name" value="PKD"/>
    <property type="match status" value="2"/>
</dbReference>
<protein>
    <submittedName>
        <fullName evidence="2">Gliding motility-associated C-terminal domain-containing protein</fullName>
    </submittedName>
</protein>
<sequence length="862" mass="92808">MRYWVILLLFCLTGFRAAALHGKGGMITYRYLGVGATPGTSRYEVKATHYIDCNGVQFIEANVYLGIFDGATNALLRTVTIPKSTQTNIQKVDFGCITPAPRVCFVEATYVQAIEVEDRPGGYIIAEQECCRINGIINLQNSGSYGSTNSNTIPGIINGIDYHINASPQFAPRDTAVICFNAPFMLDFSAADPDGDSLVYTFCSAKSGGTSGNRQPNPPVAPPYNDVVYSSEYSGGAPLGPDVTIDPQTGIISGIAPPTTGKYIVSVCAMEYRNGVLIATTKKEVQVEVANCNLSAAQLKKEYINCDSFEFMFENELLTSNIVSWTWDFGVAGTDADTSSNPQPYFTYPDTGRYVVKLKVATANGCTDSTSAPVAVYPGFRAGFTVGGSCFQIPFSFTDTSTTPYGRVNSWRWRISPDSSYTVPSFNHKFAQQGTYTASLIVGTTLGCLDTVTRQVVASNRPELSLAFRDTLICAIDTLQLRALGQGSFSWRPNERMMDANTATPRVFPTDTTSYIVTLNQSGCVASDTVRVNVLPAISVSLPADTTICQGDSIRLRPNSLALGYQWTPAAGLDSSRIKFPVAAPNTTTTYRLLANLGNCQAQATTTVRVVPYPIAQVSADTLICYGTTAQLRGNIVGAAFTWSPATSLQNANTLNPIASPAATTAYVLTATDNRGCPKPVSDTVIVQVAPRIFAQAGNDTVVVARQPLQLQASGGERYSWYPPIGLNDPLIANPVATLDGTTDVLTYYVSVSQGICTAVDSVRVLVYKTGADILVPTAFTPNGDGRNDIMRPILLGMKSLDRFQVFNRWGQLVYETRTGGQGWDGRINGVLQATGSYVFIASGTSFDNRIIQRKGSFVLVR</sequence>
<dbReference type="Gene3D" id="2.60.40.10">
    <property type="entry name" value="Immunoglobulins"/>
    <property type="match status" value="2"/>
</dbReference>
<evidence type="ECO:0000313" key="3">
    <source>
        <dbReference type="Proteomes" id="UP000184368"/>
    </source>
</evidence>
<keyword evidence="3" id="KW-1185">Reference proteome</keyword>